<dbReference type="PANTHER" id="PTHR28629">
    <property type="entry name" value="TRIOKINASE/FMN CYCLASE"/>
    <property type="match status" value="1"/>
</dbReference>
<dbReference type="PROSITE" id="PS51480">
    <property type="entry name" value="DHAL"/>
    <property type="match status" value="1"/>
</dbReference>
<dbReference type="InterPro" id="IPR036117">
    <property type="entry name" value="DhaL_dom_sf"/>
</dbReference>
<gene>
    <name evidence="4" type="primary">dhaL</name>
    <name evidence="4" type="ORF">ACJDUG_10985</name>
</gene>
<keyword evidence="5" id="KW-1185">Reference proteome</keyword>
<proteinExistence type="predicted"/>
<dbReference type="InterPro" id="IPR012737">
    <property type="entry name" value="DhaK_L_YcgS"/>
</dbReference>
<dbReference type="InterPro" id="IPR004007">
    <property type="entry name" value="DhaL_dom"/>
</dbReference>
<evidence type="ECO:0000313" key="4">
    <source>
        <dbReference type="EMBL" id="MFL0247493.1"/>
    </source>
</evidence>
<dbReference type="EC" id="2.7.1.121" evidence="4"/>
<dbReference type="NCBIfam" id="TIGR02365">
    <property type="entry name" value="dha_L_ycgS"/>
    <property type="match status" value="1"/>
</dbReference>
<comment type="caution">
    <text evidence="4">The sequence shown here is derived from an EMBL/GenBank/DDBJ whole genome shotgun (WGS) entry which is preliminary data.</text>
</comment>
<dbReference type="GO" id="GO:0047324">
    <property type="term" value="F:phosphoenolpyruvate-glycerone phosphotransferase activity"/>
    <property type="evidence" value="ECO:0007669"/>
    <property type="project" value="UniProtKB-EC"/>
</dbReference>
<evidence type="ECO:0000256" key="2">
    <source>
        <dbReference type="ARBA" id="ARBA00022777"/>
    </source>
</evidence>
<dbReference type="EMBL" id="JBJHZZ010000007">
    <property type="protein sequence ID" value="MFL0247493.1"/>
    <property type="molecule type" value="Genomic_DNA"/>
</dbReference>
<dbReference type="SMART" id="SM01120">
    <property type="entry name" value="Dak2"/>
    <property type="match status" value="1"/>
</dbReference>
<dbReference type="RefSeq" id="WP_406769944.1">
    <property type="nucleotide sequence ID" value="NZ_JBJHZZ010000007.1"/>
</dbReference>
<dbReference type="Gene3D" id="1.25.40.340">
    <property type="match status" value="1"/>
</dbReference>
<evidence type="ECO:0000313" key="5">
    <source>
        <dbReference type="Proteomes" id="UP001623591"/>
    </source>
</evidence>
<evidence type="ECO:0000259" key="3">
    <source>
        <dbReference type="PROSITE" id="PS51480"/>
    </source>
</evidence>
<dbReference type="PANTHER" id="PTHR28629:SF4">
    <property type="entry name" value="TRIOKINASE_FMN CYCLASE"/>
    <property type="match status" value="1"/>
</dbReference>
<dbReference type="SUPFAM" id="SSF101473">
    <property type="entry name" value="DhaL-like"/>
    <property type="match status" value="1"/>
</dbReference>
<evidence type="ECO:0000256" key="1">
    <source>
        <dbReference type="ARBA" id="ARBA00022679"/>
    </source>
</evidence>
<sequence length="214" mass="22672">MTLALNDVIHVFNNIEKTILLNKQFLTDLDAAIGDGDHGINLNKGFKAASEKLKTSPIRDLSDIFKLSGMAIVSNVGGASGPLYGTALMKAAPLLTGKSVVTLFDFRDILKAAIGGIKLRGGAEKGDKTMLDALIPAFEEINNSIENNLSTMDALKNACLAAEAGVEFTKTIAARKGRASYLGDRSIGHQDPGAASSYLILTSIYETVKAIKET</sequence>
<dbReference type="Pfam" id="PF02734">
    <property type="entry name" value="Dak2"/>
    <property type="match status" value="1"/>
</dbReference>
<dbReference type="Proteomes" id="UP001623591">
    <property type="component" value="Unassembled WGS sequence"/>
</dbReference>
<keyword evidence="2 4" id="KW-0418">Kinase</keyword>
<name>A0ABW8T712_9CLOT</name>
<dbReference type="InterPro" id="IPR050861">
    <property type="entry name" value="Dihydroxyacetone_Kinase"/>
</dbReference>
<reference evidence="4 5" key="1">
    <citation type="submission" date="2024-11" db="EMBL/GenBank/DDBJ databases">
        <authorList>
            <person name="Heng Y.C."/>
            <person name="Lim A.C.H."/>
            <person name="Lee J.K.Y."/>
            <person name="Kittelmann S."/>
        </authorList>
    </citation>
    <scope>NUCLEOTIDE SEQUENCE [LARGE SCALE GENOMIC DNA]</scope>
    <source>
        <strain evidence="4 5">WILCCON 0185</strain>
    </source>
</reference>
<keyword evidence="1 4" id="KW-0808">Transferase</keyword>
<feature type="domain" description="DhaL" evidence="3">
    <location>
        <begin position="6"/>
        <end position="206"/>
    </location>
</feature>
<organism evidence="4 5">
    <name type="scientific">Candidatus Clostridium stratigraminis</name>
    <dbReference type="NCBI Taxonomy" id="3381661"/>
    <lineage>
        <taxon>Bacteria</taxon>
        <taxon>Bacillati</taxon>
        <taxon>Bacillota</taxon>
        <taxon>Clostridia</taxon>
        <taxon>Eubacteriales</taxon>
        <taxon>Clostridiaceae</taxon>
        <taxon>Clostridium</taxon>
    </lineage>
</organism>
<accession>A0ABW8T712</accession>
<protein>
    <submittedName>
        <fullName evidence="4">Dihydroxyacetone kinase subunit DhaL</fullName>
        <ecNumber evidence="4">2.7.1.121</ecNumber>
    </submittedName>
</protein>